<evidence type="ECO:0000313" key="1">
    <source>
        <dbReference type="EMBL" id="SEH92401.1"/>
    </source>
</evidence>
<organism evidence="1 2">
    <name type="scientific">Rheinheimera pacifica</name>
    <dbReference type="NCBI Taxonomy" id="173990"/>
    <lineage>
        <taxon>Bacteria</taxon>
        <taxon>Pseudomonadati</taxon>
        <taxon>Pseudomonadota</taxon>
        <taxon>Gammaproteobacteria</taxon>
        <taxon>Chromatiales</taxon>
        <taxon>Chromatiaceae</taxon>
        <taxon>Rheinheimera</taxon>
    </lineage>
</organism>
<dbReference type="STRING" id="173990.SAMN05660691_02191"/>
<gene>
    <name evidence="1" type="ORF">SAMN05660691_02191</name>
</gene>
<dbReference type="Proteomes" id="UP000199371">
    <property type="component" value="Unassembled WGS sequence"/>
</dbReference>
<dbReference type="InterPro" id="IPR021932">
    <property type="entry name" value="DUF3545"/>
</dbReference>
<name>A0A1H6M0T3_9GAMM</name>
<dbReference type="RefSeq" id="WP_082694730.1">
    <property type="nucleotide sequence ID" value="NZ_DASWWU010000004.1"/>
</dbReference>
<keyword evidence="2" id="KW-1185">Reference proteome</keyword>
<sequence>MESFEDLLNMLERPAAKPRAVKRKWREIEQLKERQRLKRELSDIDWTIEPELADIEL</sequence>
<protein>
    <recommendedName>
        <fullName evidence="3">DUF3545 domain-containing protein</fullName>
    </recommendedName>
</protein>
<dbReference type="AlphaFoldDB" id="A0A1H6M0T3"/>
<evidence type="ECO:0000313" key="2">
    <source>
        <dbReference type="Proteomes" id="UP000199371"/>
    </source>
</evidence>
<dbReference type="Pfam" id="PF12065">
    <property type="entry name" value="DUF3545"/>
    <property type="match status" value="1"/>
</dbReference>
<dbReference type="OrthoDB" id="5918741at2"/>
<evidence type="ECO:0008006" key="3">
    <source>
        <dbReference type="Google" id="ProtNLM"/>
    </source>
</evidence>
<accession>A0A1H6M0T3</accession>
<proteinExistence type="predicted"/>
<reference evidence="2" key="1">
    <citation type="submission" date="2016-10" db="EMBL/GenBank/DDBJ databases">
        <authorList>
            <person name="Varghese N."/>
            <person name="Submissions S."/>
        </authorList>
    </citation>
    <scope>NUCLEOTIDE SEQUENCE [LARGE SCALE GENOMIC DNA]</scope>
    <source>
        <strain evidence="2">DSM 17616</strain>
    </source>
</reference>
<dbReference type="EMBL" id="FNXF01000007">
    <property type="protein sequence ID" value="SEH92401.1"/>
    <property type="molecule type" value="Genomic_DNA"/>
</dbReference>